<evidence type="ECO:0000313" key="2">
    <source>
        <dbReference type="EMBL" id="KAK0394444.1"/>
    </source>
</evidence>
<proteinExistence type="predicted"/>
<keyword evidence="3" id="KW-1185">Reference proteome</keyword>
<feature type="signal peptide" evidence="1">
    <location>
        <begin position="1"/>
        <end position="18"/>
    </location>
</feature>
<reference evidence="2" key="1">
    <citation type="submission" date="2023-06" db="EMBL/GenBank/DDBJ databases">
        <title>Genomic analysis of the entomopathogenic nematode Steinernema hermaphroditum.</title>
        <authorList>
            <person name="Schwarz E.M."/>
            <person name="Heppert J.K."/>
            <person name="Baniya A."/>
            <person name="Schwartz H.T."/>
            <person name="Tan C.-H."/>
            <person name="Antoshechkin I."/>
            <person name="Sternberg P.W."/>
            <person name="Goodrich-Blair H."/>
            <person name="Dillman A.R."/>
        </authorList>
    </citation>
    <scope>NUCLEOTIDE SEQUENCE</scope>
    <source>
        <strain evidence="2">PS9179</strain>
        <tissue evidence="2">Whole animal</tissue>
    </source>
</reference>
<gene>
    <name evidence="2" type="ORF">QR680_000740</name>
</gene>
<dbReference type="AlphaFoldDB" id="A0AA39LEU7"/>
<protein>
    <recommendedName>
        <fullName evidence="4">Secreted protein</fullName>
    </recommendedName>
</protein>
<evidence type="ECO:0000256" key="1">
    <source>
        <dbReference type="SAM" id="SignalP"/>
    </source>
</evidence>
<name>A0AA39LEU7_9BILA</name>
<organism evidence="2 3">
    <name type="scientific">Steinernema hermaphroditum</name>
    <dbReference type="NCBI Taxonomy" id="289476"/>
    <lineage>
        <taxon>Eukaryota</taxon>
        <taxon>Metazoa</taxon>
        <taxon>Ecdysozoa</taxon>
        <taxon>Nematoda</taxon>
        <taxon>Chromadorea</taxon>
        <taxon>Rhabditida</taxon>
        <taxon>Tylenchina</taxon>
        <taxon>Panagrolaimomorpha</taxon>
        <taxon>Strongyloidoidea</taxon>
        <taxon>Steinernematidae</taxon>
        <taxon>Steinernema</taxon>
    </lineage>
</organism>
<sequence>MHTRVILLLVLIVVAVHSHTSRPWMYILKRAPIKVSEARPVPSRLSTHLAVFRPDYTFMKMMDFLKKVVLNEPRPHRSIAEVSLTNPAWRRHPIRSLFYDQDVRLL</sequence>
<dbReference type="EMBL" id="JAUCMV010000005">
    <property type="protein sequence ID" value="KAK0394444.1"/>
    <property type="molecule type" value="Genomic_DNA"/>
</dbReference>
<accession>A0AA39LEU7</accession>
<evidence type="ECO:0000313" key="3">
    <source>
        <dbReference type="Proteomes" id="UP001175271"/>
    </source>
</evidence>
<feature type="chain" id="PRO_5041393050" description="Secreted protein" evidence="1">
    <location>
        <begin position="19"/>
        <end position="106"/>
    </location>
</feature>
<comment type="caution">
    <text evidence="2">The sequence shown here is derived from an EMBL/GenBank/DDBJ whole genome shotgun (WGS) entry which is preliminary data.</text>
</comment>
<keyword evidence="1" id="KW-0732">Signal</keyword>
<evidence type="ECO:0008006" key="4">
    <source>
        <dbReference type="Google" id="ProtNLM"/>
    </source>
</evidence>
<dbReference type="Proteomes" id="UP001175271">
    <property type="component" value="Unassembled WGS sequence"/>
</dbReference>